<dbReference type="Proteomes" id="UP000183868">
    <property type="component" value="Chromosome"/>
</dbReference>
<dbReference type="PaxDb" id="880073-Calab_0507"/>
<dbReference type="InParanoid" id="H1XRJ9"/>
<dbReference type="InterPro" id="IPR050109">
    <property type="entry name" value="HTH-type_TetR-like_transc_reg"/>
</dbReference>
<evidence type="ECO:0000313" key="6">
    <source>
        <dbReference type="EMBL" id="APF20079.1"/>
    </source>
</evidence>
<dbReference type="KEGG" id="caby:Cabys_3331"/>
<dbReference type="GO" id="GO:0003700">
    <property type="term" value="F:DNA-binding transcription factor activity"/>
    <property type="evidence" value="ECO:0007669"/>
    <property type="project" value="TreeGrafter"/>
</dbReference>
<feature type="DNA-binding region" description="H-T-H motif" evidence="4">
    <location>
        <begin position="35"/>
        <end position="54"/>
    </location>
</feature>
<dbReference type="Proteomes" id="UP000004671">
    <property type="component" value="Chromosome"/>
</dbReference>
<evidence type="ECO:0000256" key="1">
    <source>
        <dbReference type="ARBA" id="ARBA00023015"/>
    </source>
</evidence>
<accession>H1XRJ9</accession>
<dbReference type="InterPro" id="IPR023772">
    <property type="entry name" value="DNA-bd_HTH_TetR-type_CS"/>
</dbReference>
<keyword evidence="8" id="KW-1185">Reference proteome</keyword>
<reference evidence="7 8" key="1">
    <citation type="submission" date="2011-09" db="EMBL/GenBank/DDBJ databases">
        <title>The permanent draft genome of Caldithrix abyssi DSM 13497.</title>
        <authorList>
            <consortium name="US DOE Joint Genome Institute (JGI-PGF)"/>
            <person name="Lucas S."/>
            <person name="Han J."/>
            <person name="Lapidus A."/>
            <person name="Bruce D."/>
            <person name="Goodwin L."/>
            <person name="Pitluck S."/>
            <person name="Peters L."/>
            <person name="Kyrpides N."/>
            <person name="Mavromatis K."/>
            <person name="Ivanova N."/>
            <person name="Mikhailova N."/>
            <person name="Chertkov O."/>
            <person name="Detter J.C."/>
            <person name="Tapia R."/>
            <person name="Han C."/>
            <person name="Land M."/>
            <person name="Hauser L."/>
            <person name="Markowitz V."/>
            <person name="Cheng J.-F."/>
            <person name="Hugenholtz P."/>
            <person name="Woyke T."/>
            <person name="Wu D."/>
            <person name="Spring S."/>
            <person name="Brambilla E."/>
            <person name="Klenk H.-P."/>
            <person name="Eisen J.A."/>
        </authorList>
    </citation>
    <scope>NUCLEOTIDE SEQUENCE [LARGE SCALE GENOMIC DNA]</scope>
    <source>
        <strain evidence="7 8">DSM 13497</strain>
    </source>
</reference>
<dbReference type="SUPFAM" id="SSF46689">
    <property type="entry name" value="Homeodomain-like"/>
    <property type="match status" value="1"/>
</dbReference>
<reference evidence="6 9" key="2">
    <citation type="submission" date="2016-11" db="EMBL/GenBank/DDBJ databases">
        <title>Genomic analysis of Caldithrix abyssi and proposal of a novel bacterial phylum Caldithrichaeota.</title>
        <authorList>
            <person name="Kublanov I."/>
            <person name="Sigalova O."/>
            <person name="Gavrilov S."/>
            <person name="Lebedinsky A."/>
            <person name="Ivanova N."/>
            <person name="Daum C."/>
            <person name="Reddy T."/>
            <person name="Klenk H.P."/>
            <person name="Goker M."/>
            <person name="Reva O."/>
            <person name="Miroshnichenko M."/>
            <person name="Kyprides N."/>
            <person name="Woyke T."/>
            <person name="Gelfand M."/>
        </authorList>
    </citation>
    <scope>NUCLEOTIDE SEQUENCE [LARGE SCALE GENOMIC DNA]</scope>
    <source>
        <strain evidence="6 9">LF13</strain>
    </source>
</reference>
<keyword evidence="2 4" id="KW-0238">DNA-binding</keyword>
<evidence type="ECO:0000313" key="9">
    <source>
        <dbReference type="Proteomes" id="UP000183868"/>
    </source>
</evidence>
<dbReference type="FunFam" id="1.10.10.60:FF:000141">
    <property type="entry name" value="TetR family transcriptional regulator"/>
    <property type="match status" value="1"/>
</dbReference>
<protein>
    <submittedName>
        <fullName evidence="6">DNA-binding transcriptional regulator, AcrR family</fullName>
    </submittedName>
    <submittedName>
        <fullName evidence="7">Transcriptional regulator, TetR family</fullName>
    </submittedName>
</protein>
<dbReference type="RefSeq" id="WP_006927079.1">
    <property type="nucleotide sequence ID" value="NZ_CM001402.1"/>
</dbReference>
<dbReference type="Pfam" id="PF00440">
    <property type="entry name" value="TetR_N"/>
    <property type="match status" value="1"/>
</dbReference>
<proteinExistence type="predicted"/>
<feature type="domain" description="HTH tetR-type" evidence="5">
    <location>
        <begin position="12"/>
        <end position="72"/>
    </location>
</feature>
<dbReference type="GO" id="GO:0000976">
    <property type="term" value="F:transcription cis-regulatory region binding"/>
    <property type="evidence" value="ECO:0007669"/>
    <property type="project" value="TreeGrafter"/>
</dbReference>
<dbReference type="Gene3D" id="1.10.357.10">
    <property type="entry name" value="Tetracycline Repressor, domain 2"/>
    <property type="match status" value="1"/>
</dbReference>
<dbReference type="InterPro" id="IPR009057">
    <property type="entry name" value="Homeodomain-like_sf"/>
</dbReference>
<evidence type="ECO:0000256" key="2">
    <source>
        <dbReference type="ARBA" id="ARBA00023125"/>
    </source>
</evidence>
<evidence type="ECO:0000256" key="3">
    <source>
        <dbReference type="ARBA" id="ARBA00023163"/>
    </source>
</evidence>
<dbReference type="STRING" id="880073.Cabys_3331"/>
<dbReference type="eggNOG" id="COG1309">
    <property type="taxonomic scope" value="Bacteria"/>
</dbReference>
<dbReference type="PRINTS" id="PR00455">
    <property type="entry name" value="HTHTETR"/>
</dbReference>
<dbReference type="HOGENOM" id="CLU_069356_12_1_0"/>
<name>H1XRJ9_CALAY</name>
<dbReference type="PANTHER" id="PTHR30055">
    <property type="entry name" value="HTH-TYPE TRANSCRIPTIONAL REGULATOR RUTR"/>
    <property type="match status" value="1"/>
</dbReference>
<dbReference type="EMBL" id="CM001402">
    <property type="protein sequence ID" value="EHO40152.1"/>
    <property type="molecule type" value="Genomic_DNA"/>
</dbReference>
<dbReference type="PROSITE" id="PS50977">
    <property type="entry name" value="HTH_TETR_2"/>
    <property type="match status" value="1"/>
</dbReference>
<keyword evidence="1" id="KW-0805">Transcription regulation</keyword>
<dbReference type="InterPro" id="IPR001647">
    <property type="entry name" value="HTH_TetR"/>
</dbReference>
<dbReference type="InterPro" id="IPR036271">
    <property type="entry name" value="Tet_transcr_reg_TetR-rel_C_sf"/>
</dbReference>
<evidence type="ECO:0000313" key="8">
    <source>
        <dbReference type="Proteomes" id="UP000004671"/>
    </source>
</evidence>
<dbReference type="SUPFAM" id="SSF48498">
    <property type="entry name" value="Tetracyclin repressor-like, C-terminal domain"/>
    <property type="match status" value="1"/>
</dbReference>
<sequence length="212" mass="25207">MGIAERKEREKEQRRQQIIDAAEIVFFKHGFETASMDMVAEQAELSKATLYMYFKSKEELYFHIFKRGEGLLMQMIEREVQKSHTFQEKLLGSLKALVRFQKKHKHYFDVIEFFHSMHRQKTSVKKLMDSHLKEEQERIKLWSDLFEKGKADGVVRPDLNPLRAMVVIWLQFTGFLQRYQLLADSLKQDFGLSQEELLEEAYDLILNGILKK</sequence>
<dbReference type="EMBL" id="CP018099">
    <property type="protein sequence ID" value="APF20079.1"/>
    <property type="molecule type" value="Genomic_DNA"/>
</dbReference>
<evidence type="ECO:0000256" key="4">
    <source>
        <dbReference type="PROSITE-ProRule" id="PRU00335"/>
    </source>
</evidence>
<evidence type="ECO:0000313" key="7">
    <source>
        <dbReference type="EMBL" id="EHO40152.1"/>
    </source>
</evidence>
<dbReference type="PROSITE" id="PS01081">
    <property type="entry name" value="HTH_TETR_1"/>
    <property type="match status" value="1"/>
</dbReference>
<gene>
    <name evidence="6" type="primary">acrR</name>
    <name evidence="6" type="ORF">Cabys_3331</name>
    <name evidence="7" type="ORF">Calab_0507</name>
</gene>
<dbReference type="PANTHER" id="PTHR30055:SF234">
    <property type="entry name" value="HTH-TYPE TRANSCRIPTIONAL REGULATOR BETI"/>
    <property type="match status" value="1"/>
</dbReference>
<dbReference type="AlphaFoldDB" id="H1XRJ9"/>
<evidence type="ECO:0000259" key="5">
    <source>
        <dbReference type="PROSITE" id="PS50977"/>
    </source>
</evidence>
<dbReference type="Gene3D" id="1.10.10.60">
    <property type="entry name" value="Homeodomain-like"/>
    <property type="match status" value="1"/>
</dbReference>
<organism evidence="7 8">
    <name type="scientific">Caldithrix abyssi DSM 13497</name>
    <dbReference type="NCBI Taxonomy" id="880073"/>
    <lineage>
        <taxon>Bacteria</taxon>
        <taxon>Pseudomonadati</taxon>
        <taxon>Calditrichota</taxon>
        <taxon>Calditrichia</taxon>
        <taxon>Calditrichales</taxon>
        <taxon>Calditrichaceae</taxon>
        <taxon>Caldithrix</taxon>
    </lineage>
</organism>
<keyword evidence="3" id="KW-0804">Transcription</keyword>
<dbReference type="OrthoDB" id="9812484at2"/>